<proteinExistence type="predicted"/>
<dbReference type="Pfam" id="PF13851">
    <property type="entry name" value="GAS"/>
    <property type="match status" value="1"/>
</dbReference>
<reference evidence="3 4" key="1">
    <citation type="submission" date="2017-12" db="EMBL/GenBank/DDBJ databases">
        <title>Sequencing, de novo assembly and annotation of complete genome of a new Thraustochytrid species, strain FCC1311.</title>
        <authorList>
            <person name="Sedici K."/>
            <person name="Godart F."/>
            <person name="Aiese Cigliano R."/>
            <person name="Sanseverino W."/>
            <person name="Barakat M."/>
            <person name="Ortet P."/>
            <person name="Marechal E."/>
            <person name="Cagnac O."/>
            <person name="Amato A."/>
        </authorList>
    </citation>
    <scope>NUCLEOTIDE SEQUENCE [LARGE SCALE GENOMIC DNA]</scope>
</reference>
<dbReference type="PANTHER" id="PTHR31543:SF1">
    <property type="entry name" value="HECT DOMAIN-CONTAINING PROTEIN"/>
    <property type="match status" value="1"/>
</dbReference>
<feature type="coiled-coil region" evidence="1">
    <location>
        <begin position="32"/>
        <end position="91"/>
    </location>
</feature>
<feature type="domain" description="Growth arrest-specific protein 8" evidence="2">
    <location>
        <begin position="218"/>
        <end position="417"/>
    </location>
</feature>
<name>A0A2R5GQ88_9STRA</name>
<dbReference type="GO" id="GO:0005874">
    <property type="term" value="C:microtubule"/>
    <property type="evidence" value="ECO:0007669"/>
    <property type="project" value="TreeGrafter"/>
</dbReference>
<protein>
    <submittedName>
        <fullName evidence="3">Growth arrest-specific protein 8-like</fullName>
    </submittedName>
</protein>
<dbReference type="InterPro" id="IPR025593">
    <property type="entry name" value="GAS8_dom"/>
</dbReference>
<keyword evidence="1" id="KW-0175">Coiled coil</keyword>
<dbReference type="GO" id="GO:0031514">
    <property type="term" value="C:motile cilium"/>
    <property type="evidence" value="ECO:0007669"/>
    <property type="project" value="InterPro"/>
</dbReference>
<evidence type="ECO:0000313" key="3">
    <source>
        <dbReference type="EMBL" id="GBG32775.1"/>
    </source>
</evidence>
<evidence type="ECO:0000313" key="4">
    <source>
        <dbReference type="Proteomes" id="UP000241890"/>
    </source>
</evidence>
<dbReference type="GO" id="GO:0005794">
    <property type="term" value="C:Golgi apparatus"/>
    <property type="evidence" value="ECO:0007669"/>
    <property type="project" value="TreeGrafter"/>
</dbReference>
<evidence type="ECO:0000259" key="2">
    <source>
        <dbReference type="Pfam" id="PF13851"/>
    </source>
</evidence>
<dbReference type="OrthoDB" id="767661at2759"/>
<dbReference type="GO" id="GO:0008017">
    <property type="term" value="F:microtubule binding"/>
    <property type="evidence" value="ECO:0007669"/>
    <property type="project" value="InterPro"/>
</dbReference>
<feature type="coiled-coil region" evidence="1">
    <location>
        <begin position="205"/>
        <end position="236"/>
    </location>
</feature>
<organism evidence="3 4">
    <name type="scientific">Hondaea fermentalgiana</name>
    <dbReference type="NCBI Taxonomy" id="2315210"/>
    <lineage>
        <taxon>Eukaryota</taxon>
        <taxon>Sar</taxon>
        <taxon>Stramenopiles</taxon>
        <taxon>Bigyra</taxon>
        <taxon>Labyrinthulomycetes</taxon>
        <taxon>Thraustochytrida</taxon>
        <taxon>Thraustochytriidae</taxon>
        <taxon>Hondaea</taxon>
    </lineage>
</organism>
<keyword evidence="4" id="KW-1185">Reference proteome</keyword>
<accession>A0A2R5GQ88</accession>
<dbReference type="PANTHER" id="PTHR31543">
    <property type="entry name" value="DYNEIN REGULATORY COMPLEX SUBUNIT 4"/>
    <property type="match status" value="1"/>
</dbReference>
<dbReference type="FunCoup" id="A0A2R5GQ88">
    <property type="interactions" value="2"/>
</dbReference>
<dbReference type="GO" id="GO:0048870">
    <property type="term" value="P:cell motility"/>
    <property type="evidence" value="ECO:0007669"/>
    <property type="project" value="InterPro"/>
</dbReference>
<feature type="coiled-coil region" evidence="1">
    <location>
        <begin position="280"/>
        <end position="307"/>
    </location>
</feature>
<sequence length="463" mass="54202">MGKGKKKGGKKGDDGGAGNAEAEARLALVRQAKDLKRQVLTEQQQFNEFQQQREKINYFWIVEKKNLEDKKAEVRNKHRELQDLEERHQVEIKVYKQRVKHLLYEHQNEVTFLKADCNNSLRLEEDKHRHAETELKKDERALKIELKETELSHEDFIKSLKQEQDRRITELRQNFERRARELQLKHERRSRVLREQLEAQRKADIQRIEQRKDSHIDELMKTHEKAFAEIKNYYNDITHNNLDLIKSLKEGVSEMKKKESADEKLMFEIAQENKRMSEPLKQALQDVERLRGSLEEYTEIKARLSKTKVNLGVVQDQLKALQWENEVLGQRFEMISSERKNLYDQLQSSVFDVQQKTGLKNILLEKKVTLLDRELEKTDGYLSEILKQFNLDPSTLGIVQAKVRDILEAKNAAVSDLSQSITAAVGHHNKMLEAYESKLGEYGIAVQEVGFELHPLKIPASGF</sequence>
<gene>
    <name evidence="3" type="ORF">FCC1311_090002</name>
</gene>
<dbReference type="InterPro" id="IPR039308">
    <property type="entry name" value="GAS8"/>
</dbReference>
<comment type="caution">
    <text evidence="3">The sequence shown here is derived from an EMBL/GenBank/DDBJ whole genome shotgun (WGS) entry which is preliminary data.</text>
</comment>
<evidence type="ECO:0000256" key="1">
    <source>
        <dbReference type="SAM" id="Coils"/>
    </source>
</evidence>
<dbReference type="Proteomes" id="UP000241890">
    <property type="component" value="Unassembled WGS sequence"/>
</dbReference>
<dbReference type="AlphaFoldDB" id="A0A2R5GQ88"/>
<dbReference type="InParanoid" id="A0A2R5GQ88"/>
<dbReference type="EMBL" id="BEYU01000129">
    <property type="protein sequence ID" value="GBG32775.1"/>
    <property type="molecule type" value="Genomic_DNA"/>
</dbReference>
<dbReference type="GO" id="GO:0031267">
    <property type="term" value="F:small GTPase binding"/>
    <property type="evidence" value="ECO:0007669"/>
    <property type="project" value="InterPro"/>
</dbReference>